<keyword evidence="6" id="KW-0119">Carbohydrate metabolism</keyword>
<dbReference type="RefSeq" id="WP_250873291.1">
    <property type="nucleotide sequence ID" value="NZ_JALXFV010000003.1"/>
</dbReference>
<evidence type="ECO:0000256" key="5">
    <source>
        <dbReference type="ARBA" id="ARBA00022679"/>
    </source>
</evidence>
<protein>
    <submittedName>
        <fullName evidence="9">Glycosyltransferase</fullName>
        <ecNumber evidence="9">2.4.-.-</ecNumber>
    </submittedName>
</protein>
<evidence type="ECO:0000256" key="2">
    <source>
        <dbReference type="ARBA" id="ARBA00011738"/>
    </source>
</evidence>
<evidence type="ECO:0000259" key="7">
    <source>
        <dbReference type="Pfam" id="PF00534"/>
    </source>
</evidence>
<dbReference type="EC" id="2.4.-.-" evidence="9"/>
<dbReference type="Pfam" id="PF00534">
    <property type="entry name" value="Glycos_transf_1"/>
    <property type="match status" value="1"/>
</dbReference>
<dbReference type="SUPFAM" id="SSF53756">
    <property type="entry name" value="UDP-Glycosyltransferase/glycogen phosphorylase"/>
    <property type="match status" value="1"/>
</dbReference>
<gene>
    <name evidence="9" type="ORF">ACFSBT_08615</name>
</gene>
<sequence length="421" mass="45314">MQSVTTTARTFESYAAVLDAETSAAVRDAAGGVECLRVVHVNSTADGGGVAEMLHPLVALSNDLGLDADWQVLTAPDAFYEVTKAIHNGLQGDGDPLTDAMRATYRETVAENAAAFDGDADVVVLHDPQTLGMIGSLAERHPDTAFVWRCHIDLTDPSPAYLEFFAEDLAAVDHAVVSRPAYADALPLSDAETTVVHPAIDPLAPKNRPLDDLSGDAAAAADLDRYPVDPDRPLLVQVSRFDPWKDPLGVVDAYRQVRESVPDVQLAFVGGMPDDDPEGVEVFEAVDAETDDDPSVHLLTDLPDAGVNAMQRAADVVLQKSLREGFALTVSEALWKETPVVGANVGGIPLQVVDGENGYLVEPRDIDATADRCRRLLEDETLADRLGTAGRETVRRQFLLPRLLADYCELFAALDRARGQR</sequence>
<comment type="subunit">
    <text evidence="2">Homodimer.</text>
</comment>
<evidence type="ECO:0000259" key="8">
    <source>
        <dbReference type="Pfam" id="PF21269"/>
    </source>
</evidence>
<keyword evidence="10" id="KW-1185">Reference proteome</keyword>
<dbReference type="GO" id="GO:0016757">
    <property type="term" value="F:glycosyltransferase activity"/>
    <property type="evidence" value="ECO:0007669"/>
    <property type="project" value="UniProtKB-KW"/>
</dbReference>
<comment type="caution">
    <text evidence="9">The sequence shown here is derived from an EMBL/GenBank/DDBJ whole genome shotgun (WGS) entry which is preliminary data.</text>
</comment>
<evidence type="ECO:0000313" key="10">
    <source>
        <dbReference type="Proteomes" id="UP001597187"/>
    </source>
</evidence>
<dbReference type="Proteomes" id="UP001597187">
    <property type="component" value="Unassembled WGS sequence"/>
</dbReference>
<evidence type="ECO:0000256" key="1">
    <source>
        <dbReference type="ARBA" id="ARBA00009481"/>
    </source>
</evidence>
<reference evidence="9 10" key="1">
    <citation type="journal article" date="2019" name="Int. J. Syst. Evol. Microbiol.">
        <title>The Global Catalogue of Microorganisms (GCM) 10K type strain sequencing project: providing services to taxonomists for standard genome sequencing and annotation.</title>
        <authorList>
            <consortium name="The Broad Institute Genomics Platform"/>
            <consortium name="The Broad Institute Genome Sequencing Center for Infectious Disease"/>
            <person name="Wu L."/>
            <person name="Ma J."/>
        </authorList>
    </citation>
    <scope>NUCLEOTIDE SEQUENCE [LARGE SCALE GENOMIC DNA]</scope>
    <source>
        <strain evidence="9 10">CGMCC 1.12563</strain>
    </source>
</reference>
<evidence type="ECO:0000313" key="9">
    <source>
        <dbReference type="EMBL" id="MFD1513338.1"/>
    </source>
</evidence>
<dbReference type="InterPro" id="IPR052078">
    <property type="entry name" value="Trehalose_Metab_GTase"/>
</dbReference>
<keyword evidence="4 9" id="KW-0328">Glycosyltransferase</keyword>
<evidence type="ECO:0000256" key="4">
    <source>
        <dbReference type="ARBA" id="ARBA00022676"/>
    </source>
</evidence>
<accession>A0ABD6ATY3</accession>
<dbReference type="Gene3D" id="3.40.50.2000">
    <property type="entry name" value="Glycogen Phosphorylase B"/>
    <property type="match status" value="2"/>
</dbReference>
<dbReference type="GO" id="GO:0006006">
    <property type="term" value="P:glucose metabolic process"/>
    <property type="evidence" value="ECO:0007669"/>
    <property type="project" value="UniProtKB-KW"/>
</dbReference>
<dbReference type="PANTHER" id="PTHR47779:SF1">
    <property type="entry name" value="SYNTHASE (CCG-9), PUTATIVE (AFU_ORTHOLOGUE AFUA_3G12100)-RELATED"/>
    <property type="match status" value="1"/>
</dbReference>
<feature type="domain" description="Trehalose synthase N-terminal" evidence="8">
    <location>
        <begin position="40"/>
        <end position="183"/>
    </location>
</feature>
<keyword evidence="5 9" id="KW-0808">Transferase</keyword>
<dbReference type="AlphaFoldDB" id="A0ABD6ATY3"/>
<name>A0ABD6ATY3_9EURY</name>
<dbReference type="Pfam" id="PF21269">
    <property type="entry name" value="TreT_GT1"/>
    <property type="match status" value="1"/>
</dbReference>
<dbReference type="InterPro" id="IPR001296">
    <property type="entry name" value="Glyco_trans_1"/>
</dbReference>
<comment type="similarity">
    <text evidence="1">Belongs to the glycosyltransferase group 1 family. Glycosyltransferase 4 subfamily.</text>
</comment>
<evidence type="ECO:0000256" key="3">
    <source>
        <dbReference type="ARBA" id="ARBA00022526"/>
    </source>
</evidence>
<evidence type="ECO:0000256" key="6">
    <source>
        <dbReference type="ARBA" id="ARBA00023277"/>
    </source>
</evidence>
<dbReference type="PANTHER" id="PTHR47779">
    <property type="entry name" value="SYNTHASE (CCG-9), PUTATIVE (AFU_ORTHOLOGUE AFUA_3G12100)-RELATED"/>
    <property type="match status" value="1"/>
</dbReference>
<organism evidence="9 10">
    <name type="scientific">Halomarina rubra</name>
    <dbReference type="NCBI Taxonomy" id="2071873"/>
    <lineage>
        <taxon>Archaea</taxon>
        <taxon>Methanobacteriati</taxon>
        <taxon>Methanobacteriota</taxon>
        <taxon>Stenosarchaea group</taxon>
        <taxon>Halobacteria</taxon>
        <taxon>Halobacteriales</taxon>
        <taxon>Natronomonadaceae</taxon>
        <taxon>Halomarina</taxon>
    </lineage>
</organism>
<proteinExistence type="inferred from homology"/>
<keyword evidence="3" id="KW-0313">Glucose metabolism</keyword>
<feature type="domain" description="Glycosyl transferase family 1" evidence="7">
    <location>
        <begin position="227"/>
        <end position="392"/>
    </location>
</feature>
<dbReference type="EMBL" id="JBHUDC010000003">
    <property type="protein sequence ID" value="MFD1513338.1"/>
    <property type="molecule type" value="Genomic_DNA"/>
</dbReference>
<dbReference type="InterPro" id="IPR049438">
    <property type="entry name" value="TreT_GT1"/>
</dbReference>